<proteinExistence type="predicted"/>
<dbReference type="AlphaFoldDB" id="A0A1I5CWP7"/>
<protein>
    <submittedName>
        <fullName evidence="1">Uncharacterized protein</fullName>
    </submittedName>
</protein>
<sequence>MGQVKYKTYLRRRFQPVGKQQEFLSKNSDGMLLS</sequence>
<dbReference type="EMBL" id="FOUM01000052">
    <property type="protein sequence ID" value="SFN91363.1"/>
    <property type="molecule type" value="Genomic_DNA"/>
</dbReference>
<reference evidence="1 2" key="1">
    <citation type="submission" date="2016-10" db="EMBL/GenBank/DDBJ databases">
        <authorList>
            <person name="de Groot N.N."/>
        </authorList>
    </citation>
    <scope>NUCLEOTIDE SEQUENCE [LARGE SCALE GENOMIC DNA]</scope>
    <source>
        <strain evidence="1 2">NLAE-zl-C202</strain>
    </source>
</reference>
<accession>A0A1I5CWP7</accession>
<evidence type="ECO:0000313" key="1">
    <source>
        <dbReference type="EMBL" id="SFN91363.1"/>
    </source>
</evidence>
<name>A0A1I5CWP7_9BACE</name>
<gene>
    <name evidence="1" type="ORF">SAMN05216250_1528</name>
</gene>
<evidence type="ECO:0000313" key="2">
    <source>
        <dbReference type="Proteomes" id="UP000183766"/>
    </source>
</evidence>
<organism evidence="1 2">
    <name type="scientific">Bacteroides xylanisolvens</name>
    <dbReference type="NCBI Taxonomy" id="371601"/>
    <lineage>
        <taxon>Bacteria</taxon>
        <taxon>Pseudomonadati</taxon>
        <taxon>Bacteroidota</taxon>
        <taxon>Bacteroidia</taxon>
        <taxon>Bacteroidales</taxon>
        <taxon>Bacteroidaceae</taxon>
        <taxon>Bacteroides</taxon>
    </lineage>
</organism>
<dbReference type="Proteomes" id="UP000183766">
    <property type="component" value="Unassembled WGS sequence"/>
</dbReference>